<dbReference type="Pfam" id="PF06956">
    <property type="entry name" value="RtcR"/>
    <property type="match status" value="1"/>
</dbReference>
<dbReference type="Gene3D" id="3.40.50.300">
    <property type="entry name" value="P-loop containing nucleotide triphosphate hydrolases"/>
    <property type="match status" value="1"/>
</dbReference>
<accession>A0A1C3WRZ9</accession>
<dbReference type="InterPro" id="IPR009715">
    <property type="entry name" value="RtcR"/>
</dbReference>
<dbReference type="GO" id="GO:0003700">
    <property type="term" value="F:DNA-binding transcription factor activity"/>
    <property type="evidence" value="ECO:0007669"/>
    <property type="project" value="InterPro"/>
</dbReference>
<dbReference type="EMBL" id="FMAH01000038">
    <property type="protein sequence ID" value="SCB42738.1"/>
    <property type="molecule type" value="Genomic_DNA"/>
</dbReference>
<name>A0A1C3WRZ9_9HYPH</name>
<dbReference type="NCBIfam" id="NF038308">
    <property type="entry name" value="RNA_repair_RtcR"/>
    <property type="match status" value="1"/>
</dbReference>
<dbReference type="Proteomes" id="UP000199435">
    <property type="component" value="Unassembled WGS sequence"/>
</dbReference>
<keyword evidence="1" id="KW-0547">Nucleotide-binding</keyword>
<dbReference type="InterPro" id="IPR002078">
    <property type="entry name" value="Sigma_54_int"/>
</dbReference>
<reference evidence="5" key="1">
    <citation type="submission" date="2016-08" db="EMBL/GenBank/DDBJ databases">
        <authorList>
            <person name="Varghese N."/>
            <person name="Submissions Spin"/>
        </authorList>
    </citation>
    <scope>NUCLEOTIDE SEQUENCE [LARGE SCALE GENOMIC DNA]</scope>
    <source>
        <strain evidence="5">HAMBI 2971</strain>
    </source>
</reference>
<dbReference type="InterPro" id="IPR003593">
    <property type="entry name" value="AAA+_ATPase"/>
</dbReference>
<keyword evidence="2" id="KW-0067">ATP-binding</keyword>
<dbReference type="SUPFAM" id="SSF52540">
    <property type="entry name" value="P-loop containing nucleoside triphosphate hydrolases"/>
    <property type="match status" value="1"/>
</dbReference>
<dbReference type="GO" id="GO:0005524">
    <property type="term" value="F:ATP binding"/>
    <property type="evidence" value="ECO:0007669"/>
    <property type="project" value="UniProtKB-KW"/>
</dbReference>
<dbReference type="Gene3D" id="1.10.8.60">
    <property type="match status" value="1"/>
</dbReference>
<sequence length="552" mass="62089">MKRRVAISILGTTLDAGKWENRWSRWRPNVALCQQPGLFIDRLELIHDNRSQALCQRIVGDIGTVAPATEVRSNVINFRDPWDFSEVYTSLRDFARGYSFDPDTEDYLVNITTGTHVAQICWFLLTEARIIPGQLLQLSPPRDREPEQDFAGTHRIIDLDLSRYDEIAKRFASEREDAASFLKSGISTRNAAFNRMIDEIERVVIRSTAPVLLTGPTGAGKSQLARRIYELKKSQRKISGPFIEVNCATLRGDQAMSTLFGHVKGAFTGAAGERAGLLKSADKGVLFLDEIGELGRDEQAMCLRAIEEKRFLPVGADRETSADFQLLAGTNRDLGEDVRKGRFREDLYARLNLWTFQLPALRERKEDIEPNLDFELRRYLEREGENITFNKEARGRYLAFATGPQAVWSANFRDLSASVTRMATLAPHGRITTDVVDDEVRRLNTFWRSASDRGGADLIIEEVLGAEAAARLDHFDAMQLATVLHTCREHATASSAGRALFAVSRLEKRSSNDADRLTKYLARFGLRFEDITNGGNGRVGRASLQNTERRVS</sequence>
<keyword evidence="5" id="KW-1185">Reference proteome</keyword>
<proteinExistence type="predicted"/>
<feature type="domain" description="Sigma-54 factor interaction" evidence="3">
    <location>
        <begin position="186"/>
        <end position="424"/>
    </location>
</feature>
<dbReference type="InterPro" id="IPR017183">
    <property type="entry name" value="Sigma54_dep_tscrpt_act_RtcR"/>
</dbReference>
<dbReference type="PIRSF" id="PIRSF037354">
    <property type="entry name" value="Txn_actvtr_RtcR"/>
    <property type="match status" value="1"/>
</dbReference>
<evidence type="ECO:0000313" key="4">
    <source>
        <dbReference type="EMBL" id="SCB42738.1"/>
    </source>
</evidence>
<dbReference type="PANTHER" id="PTHR32071:SF14">
    <property type="entry name" value="TRANSCRIPTIONAL REGULATORY PROTEIN RTCR"/>
    <property type="match status" value="1"/>
</dbReference>
<dbReference type="Pfam" id="PF00158">
    <property type="entry name" value="Sigma54_activat"/>
    <property type="match status" value="1"/>
</dbReference>
<organism evidence="4 5">
    <name type="scientific">Rhizobium miluonense</name>
    <dbReference type="NCBI Taxonomy" id="411945"/>
    <lineage>
        <taxon>Bacteria</taxon>
        <taxon>Pseudomonadati</taxon>
        <taxon>Pseudomonadota</taxon>
        <taxon>Alphaproteobacteria</taxon>
        <taxon>Hyphomicrobiales</taxon>
        <taxon>Rhizobiaceae</taxon>
        <taxon>Rhizobium/Agrobacterium group</taxon>
        <taxon>Rhizobium</taxon>
    </lineage>
</organism>
<evidence type="ECO:0000256" key="2">
    <source>
        <dbReference type="ARBA" id="ARBA00022840"/>
    </source>
</evidence>
<dbReference type="CDD" id="cd00009">
    <property type="entry name" value="AAA"/>
    <property type="match status" value="1"/>
</dbReference>
<dbReference type="RefSeq" id="WP_092854104.1">
    <property type="nucleotide sequence ID" value="NZ_FMAH01000038.1"/>
</dbReference>
<dbReference type="PROSITE" id="PS50045">
    <property type="entry name" value="SIGMA54_INTERACT_4"/>
    <property type="match status" value="1"/>
</dbReference>
<evidence type="ECO:0000256" key="1">
    <source>
        <dbReference type="ARBA" id="ARBA00022741"/>
    </source>
</evidence>
<dbReference type="AlphaFoldDB" id="A0A1C3WRZ9"/>
<evidence type="ECO:0000259" key="3">
    <source>
        <dbReference type="PROSITE" id="PS50045"/>
    </source>
</evidence>
<evidence type="ECO:0000313" key="5">
    <source>
        <dbReference type="Proteomes" id="UP000199435"/>
    </source>
</evidence>
<dbReference type="OrthoDB" id="9154941at2"/>
<dbReference type="SMART" id="SM00382">
    <property type="entry name" value="AAA"/>
    <property type="match status" value="1"/>
</dbReference>
<dbReference type="STRING" id="411945.GA0061102_10388"/>
<gene>
    <name evidence="4" type="ORF">GA0061102_10388</name>
</gene>
<protein>
    <submittedName>
        <fullName evidence="4">Transcriptional regulatory protein RtcR</fullName>
    </submittedName>
</protein>
<dbReference type="PANTHER" id="PTHR32071">
    <property type="entry name" value="TRANSCRIPTIONAL REGULATORY PROTEIN"/>
    <property type="match status" value="1"/>
</dbReference>
<dbReference type="InterPro" id="IPR027417">
    <property type="entry name" value="P-loop_NTPase"/>
</dbReference>